<dbReference type="SUPFAM" id="SSF52738">
    <property type="entry name" value="Methylesterase CheB, C-terminal domain"/>
    <property type="match status" value="1"/>
</dbReference>
<dbReference type="EMBL" id="CP073347">
    <property type="protein sequence ID" value="UTW13402.1"/>
    <property type="molecule type" value="Genomic_DNA"/>
</dbReference>
<feature type="domain" description="CheB-type methylesterase" evidence="5">
    <location>
        <begin position="1"/>
        <end position="169"/>
    </location>
</feature>
<dbReference type="PANTHER" id="PTHR42872:SF3">
    <property type="entry name" value="PROTEIN-GLUTAMATE METHYLESTERASE_PROTEIN-GLUTAMINE GLUTAMINASE 1"/>
    <property type="match status" value="1"/>
</dbReference>
<comment type="catalytic activity">
    <reaction evidence="3">
        <text>[protein]-L-glutamate 5-O-methyl ester + H2O = L-glutamyl-[protein] + methanol + H(+)</text>
        <dbReference type="Rhea" id="RHEA:23236"/>
        <dbReference type="Rhea" id="RHEA-COMP:10208"/>
        <dbReference type="Rhea" id="RHEA-COMP:10311"/>
        <dbReference type="ChEBI" id="CHEBI:15377"/>
        <dbReference type="ChEBI" id="CHEBI:15378"/>
        <dbReference type="ChEBI" id="CHEBI:17790"/>
        <dbReference type="ChEBI" id="CHEBI:29973"/>
        <dbReference type="ChEBI" id="CHEBI:82795"/>
        <dbReference type="EC" id="3.1.1.61"/>
    </reaction>
</comment>
<dbReference type="Gene3D" id="3.40.50.180">
    <property type="entry name" value="Methylesterase CheB, C-terminal domain"/>
    <property type="match status" value="1"/>
</dbReference>
<gene>
    <name evidence="6" type="ORF">KDW95_07070</name>
</gene>
<evidence type="ECO:0000259" key="5">
    <source>
        <dbReference type="PROSITE" id="PS50122"/>
    </source>
</evidence>
<proteinExistence type="predicted"/>
<dbReference type="PANTHER" id="PTHR42872">
    <property type="entry name" value="PROTEIN-GLUTAMATE METHYLESTERASE/PROTEIN-GLUTAMINE GLUTAMINASE"/>
    <property type="match status" value="1"/>
</dbReference>
<reference evidence="6" key="1">
    <citation type="submission" date="2021-04" db="EMBL/GenBank/DDBJ databases">
        <title>Oceanospirillales bacteria with DddD are important DMSP degraders in coastal seawater.</title>
        <authorList>
            <person name="Liu J."/>
        </authorList>
    </citation>
    <scope>NUCLEOTIDE SEQUENCE</scope>
    <source>
        <strain evidence="6">D13-1</strain>
    </source>
</reference>
<sequence>MQALKALLTELPGNLSFAILIVQHISPRSDGSWVSMLNAQCALEIKEADEKEVIVPGRVYLAPANYHLLLEENRSCTLTLDESVNYARPSIDVLFETAAQSCGAGLIGIVMTGANSDGARGLKAIKERGGLTIVQDPETAASGAMPRAAIRIADPDYVLTIDEIRALLIRLSAMQRTRGII</sequence>
<evidence type="ECO:0000313" key="6">
    <source>
        <dbReference type="EMBL" id="UTW13402.1"/>
    </source>
</evidence>
<evidence type="ECO:0000256" key="1">
    <source>
        <dbReference type="ARBA" id="ARBA00022801"/>
    </source>
</evidence>
<dbReference type="CDD" id="cd16433">
    <property type="entry name" value="CheB"/>
    <property type="match status" value="1"/>
</dbReference>
<dbReference type="Pfam" id="PF01339">
    <property type="entry name" value="CheB_methylest"/>
    <property type="match status" value="1"/>
</dbReference>
<evidence type="ECO:0000256" key="2">
    <source>
        <dbReference type="ARBA" id="ARBA00039140"/>
    </source>
</evidence>
<evidence type="ECO:0000256" key="3">
    <source>
        <dbReference type="ARBA" id="ARBA00048267"/>
    </source>
</evidence>
<name>A0ABY5HNP3_9GAMM</name>
<dbReference type="EC" id="3.1.1.61" evidence="2"/>
<accession>A0ABY5HNP3</accession>
<keyword evidence="1" id="KW-0378">Hydrolase</keyword>
<organism evidence="6 7">
    <name type="scientific">Marinobacterium rhizophilum</name>
    <dbReference type="NCBI Taxonomy" id="420402"/>
    <lineage>
        <taxon>Bacteria</taxon>
        <taxon>Pseudomonadati</taxon>
        <taxon>Pseudomonadota</taxon>
        <taxon>Gammaproteobacteria</taxon>
        <taxon>Oceanospirillales</taxon>
        <taxon>Oceanospirillaceae</taxon>
        <taxon>Marinobacterium</taxon>
    </lineage>
</organism>
<dbReference type="Proteomes" id="UP001058461">
    <property type="component" value="Chromosome"/>
</dbReference>
<dbReference type="PROSITE" id="PS50122">
    <property type="entry name" value="CHEB"/>
    <property type="match status" value="1"/>
</dbReference>
<comment type="caution">
    <text evidence="4">Lacks conserved residue(s) required for the propagation of feature annotation.</text>
</comment>
<evidence type="ECO:0000256" key="4">
    <source>
        <dbReference type="PROSITE-ProRule" id="PRU00050"/>
    </source>
</evidence>
<evidence type="ECO:0000313" key="7">
    <source>
        <dbReference type="Proteomes" id="UP001058461"/>
    </source>
</evidence>
<dbReference type="InterPro" id="IPR000673">
    <property type="entry name" value="Sig_transdc_resp-reg_Me-estase"/>
</dbReference>
<dbReference type="RefSeq" id="WP_255855585.1">
    <property type="nucleotide sequence ID" value="NZ_CP073347.1"/>
</dbReference>
<keyword evidence="7" id="KW-1185">Reference proteome</keyword>
<protein>
    <recommendedName>
        <fullName evidence="2">protein-glutamate methylesterase</fullName>
        <ecNumber evidence="2">3.1.1.61</ecNumber>
    </recommendedName>
</protein>
<dbReference type="InterPro" id="IPR035909">
    <property type="entry name" value="CheB_C"/>
</dbReference>